<dbReference type="OrthoDB" id="6120517at2"/>
<sequence>MNPFQDSLTDRARQLTREFLGHHKKVQAENPEFANSAEQVLSIISMELSRIASLCDSLEEKQMVVEGFSQALAHLRWNAEEAASMVKRLERDILER</sequence>
<organism evidence="1 2">
    <name type="scientific">Oceanospirillum multiglobuliferum</name>
    <dbReference type="NCBI Taxonomy" id="64969"/>
    <lineage>
        <taxon>Bacteria</taxon>
        <taxon>Pseudomonadati</taxon>
        <taxon>Pseudomonadota</taxon>
        <taxon>Gammaproteobacteria</taxon>
        <taxon>Oceanospirillales</taxon>
        <taxon>Oceanospirillaceae</taxon>
        <taxon>Oceanospirillum</taxon>
    </lineage>
</organism>
<reference evidence="1 2" key="1">
    <citation type="submission" date="2017-01" db="EMBL/GenBank/DDBJ databases">
        <title>Genome Sequencing of a Marine Spirillum, Oceanospirillum multiglobuliferum ATCC 33336, from Japan.</title>
        <authorList>
            <person name="Carney J.G."/>
            <person name="Trachtenberg A.M."/>
            <person name="Rheaume B.A."/>
            <person name="Linnane J.D."/>
            <person name="Pitts N.L."/>
            <person name="Mykles D.L."/>
            <person name="Maclea K.S."/>
        </authorList>
    </citation>
    <scope>NUCLEOTIDE SEQUENCE [LARGE SCALE GENOMIC DNA]</scope>
    <source>
        <strain evidence="1 2">ATCC 33336</strain>
    </source>
</reference>
<dbReference type="AlphaFoldDB" id="A0A1T4MRZ6"/>
<protein>
    <submittedName>
        <fullName evidence="1">Uncharacterized protein</fullName>
    </submittedName>
</protein>
<dbReference type="Proteomes" id="UP000191418">
    <property type="component" value="Unassembled WGS sequence"/>
</dbReference>
<keyword evidence="2" id="KW-1185">Reference proteome</keyword>
<name>A0A1T4MRZ6_9GAMM</name>
<proteinExistence type="predicted"/>
<evidence type="ECO:0000313" key="2">
    <source>
        <dbReference type="Proteomes" id="UP000191418"/>
    </source>
</evidence>
<accession>A0A1T4MRZ6</accession>
<dbReference type="EMBL" id="MTSM01000001">
    <property type="protein sequence ID" value="OPX56916.1"/>
    <property type="molecule type" value="Genomic_DNA"/>
</dbReference>
<gene>
    <name evidence="1" type="ORF">BTE48_00315</name>
</gene>
<comment type="caution">
    <text evidence="1">The sequence shown here is derived from an EMBL/GenBank/DDBJ whole genome shotgun (WGS) entry which is preliminary data.</text>
</comment>
<evidence type="ECO:0000313" key="1">
    <source>
        <dbReference type="EMBL" id="OPX56916.1"/>
    </source>
</evidence>
<dbReference type="RefSeq" id="WP_078744492.1">
    <property type="nucleotide sequence ID" value="NZ_FUXG01000004.1"/>
</dbReference>